<protein>
    <submittedName>
        <fullName evidence="2">Uncharacterized protein</fullName>
    </submittedName>
</protein>
<proteinExistence type="predicted"/>
<keyword evidence="1" id="KW-1133">Transmembrane helix</keyword>
<name>A0ABV3Z5L9_9PROT</name>
<gene>
    <name evidence="2" type="ORF">ABFZ84_03615</name>
</gene>
<dbReference type="EMBL" id="JBEHZE010000001">
    <property type="protein sequence ID" value="MEX6632627.1"/>
    <property type="molecule type" value="Genomic_DNA"/>
</dbReference>
<evidence type="ECO:0000313" key="2">
    <source>
        <dbReference type="EMBL" id="MEX6632627.1"/>
    </source>
</evidence>
<accession>A0ABV3Z5L9</accession>
<keyword evidence="3" id="KW-1185">Reference proteome</keyword>
<feature type="transmembrane region" description="Helical" evidence="1">
    <location>
        <begin position="20"/>
        <end position="43"/>
    </location>
</feature>
<dbReference type="RefSeq" id="WP_369312551.1">
    <property type="nucleotide sequence ID" value="NZ_JBEHZE010000001.1"/>
</dbReference>
<evidence type="ECO:0000256" key="1">
    <source>
        <dbReference type="SAM" id="Phobius"/>
    </source>
</evidence>
<comment type="caution">
    <text evidence="2">The sequence shown here is derived from an EMBL/GenBank/DDBJ whole genome shotgun (WGS) entry which is preliminary data.</text>
</comment>
<reference evidence="2 3" key="1">
    <citation type="submission" date="2024-05" db="EMBL/GenBank/DDBJ databases">
        <title>Three bacterial strains, DH-69, EH-24, and ECK-19 isolated from coastal sediments.</title>
        <authorList>
            <person name="Ye Y.-Q."/>
            <person name="Du Z.-J."/>
        </authorList>
    </citation>
    <scope>NUCLEOTIDE SEQUENCE [LARGE SCALE GENOMIC DNA]</scope>
    <source>
        <strain evidence="2 3">ECK-19</strain>
    </source>
</reference>
<organism evidence="2 3">
    <name type="scientific">Hyphococcus lacteus</name>
    <dbReference type="NCBI Taxonomy" id="3143536"/>
    <lineage>
        <taxon>Bacteria</taxon>
        <taxon>Pseudomonadati</taxon>
        <taxon>Pseudomonadota</taxon>
        <taxon>Alphaproteobacteria</taxon>
        <taxon>Parvularculales</taxon>
        <taxon>Parvularculaceae</taxon>
        <taxon>Hyphococcus</taxon>
    </lineage>
</organism>
<dbReference type="Proteomes" id="UP001560685">
    <property type="component" value="Unassembled WGS sequence"/>
</dbReference>
<evidence type="ECO:0000313" key="3">
    <source>
        <dbReference type="Proteomes" id="UP001560685"/>
    </source>
</evidence>
<keyword evidence="1" id="KW-0812">Transmembrane</keyword>
<keyword evidence="1" id="KW-0472">Membrane</keyword>
<sequence>MRFTNSENNVGRFGGFVNGLAVLVTITLIGAGYFSALGSFAGVA</sequence>